<reference evidence="2" key="1">
    <citation type="submission" date="2009-02" db="EMBL/GenBank/DDBJ databases">
        <title>The Genome Sequence of Ajellomyces capsulatus strain G186AR.</title>
        <authorList>
            <consortium name="The Broad Institute Genome Sequencing Platform"/>
            <person name="Champion M."/>
            <person name="Cuomo C."/>
            <person name="Ma L.-J."/>
            <person name="Henn M.R."/>
            <person name="Sil A."/>
            <person name="Goldman B."/>
            <person name="Young S.K."/>
            <person name="Kodira C.D."/>
            <person name="Zeng Q."/>
            <person name="Koehrsen M."/>
            <person name="Alvarado L."/>
            <person name="Berlin A."/>
            <person name="Borenstein D."/>
            <person name="Chen Z."/>
            <person name="Engels R."/>
            <person name="Freedman E."/>
            <person name="Gellesch M."/>
            <person name="Goldberg J."/>
            <person name="Griggs A."/>
            <person name="Gujja S."/>
            <person name="Heiman D."/>
            <person name="Hepburn T."/>
            <person name="Howarth C."/>
            <person name="Jen D."/>
            <person name="Larson L."/>
            <person name="Lewis B."/>
            <person name="Mehta T."/>
            <person name="Park D."/>
            <person name="Pearson M."/>
            <person name="Roberts A."/>
            <person name="Saif S."/>
            <person name="Shea T."/>
            <person name="Shenoy N."/>
            <person name="Sisk P."/>
            <person name="Stolte C."/>
            <person name="Sykes S."/>
            <person name="Walk T."/>
            <person name="White J."/>
            <person name="Yandava C."/>
            <person name="Klein B."/>
            <person name="McEwen J.G."/>
            <person name="Puccia R."/>
            <person name="Goldman G.H."/>
            <person name="Felipe M.S."/>
            <person name="Nino-Vega G."/>
            <person name="San-Blas G."/>
            <person name="Taylor J."/>
            <person name="Mendoza L."/>
            <person name="Galagan J."/>
            <person name="Nusbaum C."/>
            <person name="Birren B."/>
        </authorList>
    </citation>
    <scope>NUCLEOTIDE SEQUENCE</scope>
    <source>
        <strain evidence="2">G186AR</strain>
    </source>
</reference>
<proteinExistence type="predicted"/>
<dbReference type="AlphaFoldDB" id="C0NCR9"/>
<protein>
    <submittedName>
        <fullName evidence="2">Uncharacterized protein</fullName>
    </submittedName>
</protein>
<name>C0NCR9_AJECG</name>
<organism evidence="2 3">
    <name type="scientific">Ajellomyces capsulatus (strain G186AR / H82 / ATCC MYA-2454 / RMSCC 2432)</name>
    <name type="common">Darling's disease fungus</name>
    <name type="synonym">Histoplasma capsulatum</name>
    <dbReference type="NCBI Taxonomy" id="447093"/>
    <lineage>
        <taxon>Eukaryota</taxon>
        <taxon>Fungi</taxon>
        <taxon>Dikarya</taxon>
        <taxon>Ascomycota</taxon>
        <taxon>Pezizomycotina</taxon>
        <taxon>Eurotiomycetes</taxon>
        <taxon>Eurotiomycetidae</taxon>
        <taxon>Onygenales</taxon>
        <taxon>Ajellomycetaceae</taxon>
        <taxon>Histoplasma</taxon>
    </lineage>
</organism>
<dbReference type="Proteomes" id="UP000001631">
    <property type="component" value="Unassembled WGS sequence"/>
</dbReference>
<dbReference type="RefSeq" id="XP_045291940.1">
    <property type="nucleotide sequence ID" value="XM_045427965.1"/>
</dbReference>
<keyword evidence="3" id="KW-1185">Reference proteome</keyword>
<gene>
    <name evidence="2" type="ORF">HCBG_00915</name>
</gene>
<accession>C0NCR9</accession>
<dbReference type="InParanoid" id="C0NCR9"/>
<evidence type="ECO:0000256" key="1">
    <source>
        <dbReference type="SAM" id="MobiDB-lite"/>
    </source>
</evidence>
<evidence type="ECO:0000313" key="2">
    <source>
        <dbReference type="EMBL" id="EEH11460.1"/>
    </source>
</evidence>
<dbReference type="EMBL" id="GG663363">
    <property type="protein sequence ID" value="EEH11460.1"/>
    <property type="molecule type" value="Genomic_DNA"/>
</dbReference>
<dbReference type="HOGENOM" id="CLU_2132799_0_0_1"/>
<dbReference type="GeneID" id="69033932"/>
<feature type="region of interest" description="Disordered" evidence="1">
    <location>
        <begin position="1"/>
        <end position="32"/>
    </location>
</feature>
<sequence>MELWSADCDGSPPRVSPIIRSEDSDTRRRRVNPGEVEVKVTLPRSKQGRALILYLLATAQSPILYEPESGSALPPETTRITATHRAETCRIFTATFPKAFPRTLHPFEMRSKI</sequence>
<evidence type="ECO:0000313" key="3">
    <source>
        <dbReference type="Proteomes" id="UP000001631"/>
    </source>
</evidence>